<dbReference type="PANTHER" id="PTHR45953:SF1">
    <property type="entry name" value="IDURONATE 2-SULFATASE"/>
    <property type="match status" value="1"/>
</dbReference>
<feature type="domain" description="Sulfatase N-terminal" evidence="3">
    <location>
        <begin position="12"/>
        <end position="367"/>
    </location>
</feature>
<dbReference type="EMBL" id="JBHUHO010000033">
    <property type="protein sequence ID" value="MFD2117079.1"/>
    <property type="molecule type" value="Genomic_DNA"/>
</dbReference>
<sequence length="491" mass="55677">MSSEQLAENKKPHVVVIMADQLRADFISPQFTPNIYELSLQSNRLDRSYCASPLCVPARGAFFTGKYPNETGCVINPWAKEDKDYGFVKSGTPNLYQLLEKEWDSWHTGKQHLLTEEKFDTEPDAKTTWLPLEGRFPAYVKEQGKRMPGGEAFRGLVPEMSGGTTTRAKGYSIPTTGLYEDGIDTFFDGFILKDSLHALQERDTNKPFFLSAMFLAPHPPLDIPEPYYSMFLAEEMQLPDNVAKWSKNQSPLQLYNLTGAIGTRYSLGEWRKIWGVYAGLVRLLDDCVGKIIAELKTQGIYDDTLLVFTSDHGEMLGSHQLWQKMCMYEESIRTPLFIKLPQQQVGQSYETLVSAIDVIPTICDYVNVAQDVNFSGKSLRPLFEGGKLSSKHLFVQFDGNGARSNFQRCVVTQSNKLIVDIFKDELFLELYDIVNDPQEKENQAFDHANEATIEQLLQALRQHMEQTGDLLTVPANAYTAFLDRYAPFQDN</sequence>
<evidence type="ECO:0000313" key="5">
    <source>
        <dbReference type="Proteomes" id="UP001597362"/>
    </source>
</evidence>
<organism evidence="4 5">
    <name type="scientific">Paenibacillus yanchengensis</name>
    <dbReference type="NCBI Taxonomy" id="2035833"/>
    <lineage>
        <taxon>Bacteria</taxon>
        <taxon>Bacillati</taxon>
        <taxon>Bacillota</taxon>
        <taxon>Bacilli</taxon>
        <taxon>Bacillales</taxon>
        <taxon>Paenibacillaceae</taxon>
        <taxon>Paenibacillus</taxon>
    </lineage>
</organism>
<dbReference type="InterPro" id="IPR000917">
    <property type="entry name" value="Sulfatase_N"/>
</dbReference>
<gene>
    <name evidence="4" type="ORF">ACFSJH_15215</name>
</gene>
<accession>A0ABW4YNL9</accession>
<evidence type="ECO:0000259" key="3">
    <source>
        <dbReference type="Pfam" id="PF00884"/>
    </source>
</evidence>
<keyword evidence="5" id="KW-1185">Reference proteome</keyword>
<dbReference type="Gene3D" id="3.40.720.10">
    <property type="entry name" value="Alkaline Phosphatase, subunit A"/>
    <property type="match status" value="1"/>
</dbReference>
<dbReference type="PANTHER" id="PTHR45953">
    <property type="entry name" value="IDURONATE 2-SULFATASE"/>
    <property type="match status" value="1"/>
</dbReference>
<dbReference type="RefSeq" id="WP_377773875.1">
    <property type="nucleotide sequence ID" value="NZ_JBHUHO010000033.1"/>
</dbReference>
<comment type="caution">
    <text evidence="4">The sequence shown here is derived from an EMBL/GenBank/DDBJ whole genome shotgun (WGS) entry which is preliminary data.</text>
</comment>
<name>A0ABW4YNL9_9BACL</name>
<reference evidence="5" key="1">
    <citation type="journal article" date="2019" name="Int. J. Syst. Evol. Microbiol.">
        <title>The Global Catalogue of Microorganisms (GCM) 10K type strain sequencing project: providing services to taxonomists for standard genome sequencing and annotation.</title>
        <authorList>
            <consortium name="The Broad Institute Genomics Platform"/>
            <consortium name="The Broad Institute Genome Sequencing Center for Infectious Disease"/>
            <person name="Wu L."/>
            <person name="Ma J."/>
        </authorList>
    </citation>
    <scope>NUCLEOTIDE SEQUENCE [LARGE SCALE GENOMIC DNA]</scope>
    <source>
        <strain evidence="5">GH52</strain>
    </source>
</reference>
<proteinExistence type="predicted"/>
<keyword evidence="1" id="KW-0479">Metal-binding</keyword>
<keyword evidence="2" id="KW-0378">Hydrolase</keyword>
<evidence type="ECO:0000256" key="1">
    <source>
        <dbReference type="ARBA" id="ARBA00022723"/>
    </source>
</evidence>
<protein>
    <submittedName>
        <fullName evidence="4">Sulfatase</fullName>
    </submittedName>
</protein>
<evidence type="ECO:0000313" key="4">
    <source>
        <dbReference type="EMBL" id="MFD2117079.1"/>
    </source>
</evidence>
<dbReference type="Proteomes" id="UP001597362">
    <property type="component" value="Unassembled WGS sequence"/>
</dbReference>
<dbReference type="SUPFAM" id="SSF53649">
    <property type="entry name" value="Alkaline phosphatase-like"/>
    <property type="match status" value="1"/>
</dbReference>
<evidence type="ECO:0000256" key="2">
    <source>
        <dbReference type="ARBA" id="ARBA00022801"/>
    </source>
</evidence>
<dbReference type="InterPro" id="IPR017850">
    <property type="entry name" value="Alkaline_phosphatase_core_sf"/>
</dbReference>
<dbReference type="Pfam" id="PF00884">
    <property type="entry name" value="Sulfatase"/>
    <property type="match status" value="1"/>
</dbReference>